<name>A0A8H4X755_9HYPO</name>
<dbReference type="EMBL" id="JABEXW010000410">
    <property type="protein sequence ID" value="KAF4964428.1"/>
    <property type="molecule type" value="Genomic_DNA"/>
</dbReference>
<feature type="transmembrane region" description="Helical" evidence="1">
    <location>
        <begin position="256"/>
        <end position="274"/>
    </location>
</feature>
<evidence type="ECO:0000313" key="4">
    <source>
        <dbReference type="Proteomes" id="UP000622797"/>
    </source>
</evidence>
<dbReference type="Proteomes" id="UP000622797">
    <property type="component" value="Unassembled WGS sequence"/>
</dbReference>
<feature type="domain" description="Acyltransferase 3" evidence="2">
    <location>
        <begin position="68"/>
        <end position="453"/>
    </location>
</feature>
<reference evidence="3" key="1">
    <citation type="journal article" date="2020" name="BMC Genomics">
        <title>Correction to: Identification and distribution of gene clusters required for synthesis of sphingolipid metabolism inhibitors in diverse species of the filamentous fungus Fusarium.</title>
        <authorList>
            <person name="Kim H.S."/>
            <person name="Lohmar J.M."/>
            <person name="Busman M."/>
            <person name="Brown D.W."/>
            <person name="Naumann T.A."/>
            <person name="Divon H.H."/>
            <person name="Lysoe E."/>
            <person name="Uhlig S."/>
            <person name="Proctor R.H."/>
        </authorList>
    </citation>
    <scope>NUCLEOTIDE SEQUENCE</scope>
    <source>
        <strain evidence="3">NRRL 20472</strain>
    </source>
</reference>
<keyword evidence="1" id="KW-0472">Membrane</keyword>
<dbReference type="Pfam" id="PF01757">
    <property type="entry name" value="Acyl_transf_3"/>
    <property type="match status" value="1"/>
</dbReference>
<gene>
    <name evidence="3" type="ORF">FSARC_7614</name>
</gene>
<dbReference type="InterPro" id="IPR050879">
    <property type="entry name" value="Acyltransferase_3"/>
</dbReference>
<feature type="transmembrane region" description="Helical" evidence="1">
    <location>
        <begin position="165"/>
        <end position="184"/>
    </location>
</feature>
<keyword evidence="4" id="KW-1185">Reference proteome</keyword>
<reference evidence="3" key="2">
    <citation type="submission" date="2020-05" db="EMBL/GenBank/DDBJ databases">
        <authorList>
            <person name="Kim H.-S."/>
            <person name="Proctor R.H."/>
            <person name="Brown D.W."/>
        </authorList>
    </citation>
    <scope>NUCLEOTIDE SEQUENCE</scope>
    <source>
        <strain evidence="3">NRRL 20472</strain>
    </source>
</reference>
<feature type="transmembrane region" description="Helical" evidence="1">
    <location>
        <begin position="118"/>
        <end position="136"/>
    </location>
</feature>
<feature type="transmembrane region" description="Helical" evidence="1">
    <location>
        <begin position="329"/>
        <end position="349"/>
    </location>
</feature>
<evidence type="ECO:0000259" key="2">
    <source>
        <dbReference type="Pfam" id="PF01757"/>
    </source>
</evidence>
<dbReference type="PANTHER" id="PTHR23028:SF134">
    <property type="entry name" value="PUTATIVE (AFU_ORTHOLOGUE AFUA_4G08520)-RELATED"/>
    <property type="match status" value="1"/>
</dbReference>
<protein>
    <recommendedName>
        <fullName evidence="2">Acyltransferase 3 domain-containing protein</fullName>
    </recommendedName>
</protein>
<keyword evidence="1" id="KW-1133">Transmembrane helix</keyword>
<sequence length="484" mass="54597">MLPRFSTAEAPRVNDATGCLDQSWPRTVIRSTLLFLPSFLHMYMPTTETTANHYYEPLSRQHHRSDTAFLDGMRGLAALCVFLEHFLLPFWNGIFYAYGGSEESQSLAQLPIVRLVYSGSPMVCIFFVISGIVLSLKPARLAQEGQWLQFYDILGSMAFRRGIRLFVPCIVASFVHMLIAQARWCNLRSVVEWEGPPEIHDEFWLKQPHHVPGFWTQMSQWLDFLVDKVLIPSTWRGTTTGRDYGDLEHVEYGSQLWTVGIEYWSSILLFVVLLGTVKLGLVVKGLIITTLTGFSLWVSRWDIALFLFGSMLGHTVAFEPHLQANKKGIGGLIVFGPIFLLGLHLASYPELNGSQTAGFSWLPLAGNSRLWQSIGASMIVFSLVNLDALKTIFSCRVLLYLGRISFAVYITHLPLLGVVGWRLVAFIWTLTGRATYVKEVGGVFIAFIILLALQIWVADLFCRFVDEPCTRWASKVHECLTTTT</sequence>
<feature type="transmembrane region" description="Helical" evidence="1">
    <location>
        <begin position="440"/>
        <end position="462"/>
    </location>
</feature>
<dbReference type="InterPro" id="IPR002656">
    <property type="entry name" value="Acyl_transf_3_dom"/>
</dbReference>
<keyword evidence="1" id="KW-0812">Transmembrane</keyword>
<feature type="transmembrane region" description="Helical" evidence="1">
    <location>
        <begin position="76"/>
        <end position="98"/>
    </location>
</feature>
<evidence type="ECO:0000256" key="1">
    <source>
        <dbReference type="SAM" id="Phobius"/>
    </source>
</evidence>
<dbReference type="OrthoDB" id="5405781at2759"/>
<proteinExistence type="predicted"/>
<feature type="transmembrane region" description="Helical" evidence="1">
    <location>
        <begin position="303"/>
        <end position="322"/>
    </location>
</feature>
<dbReference type="GO" id="GO:0016747">
    <property type="term" value="F:acyltransferase activity, transferring groups other than amino-acyl groups"/>
    <property type="evidence" value="ECO:0007669"/>
    <property type="project" value="InterPro"/>
</dbReference>
<accession>A0A8H4X755</accession>
<dbReference type="PANTHER" id="PTHR23028">
    <property type="entry name" value="ACETYLTRANSFERASE"/>
    <property type="match status" value="1"/>
</dbReference>
<organism evidence="3 4">
    <name type="scientific">Fusarium sarcochroum</name>
    <dbReference type="NCBI Taxonomy" id="1208366"/>
    <lineage>
        <taxon>Eukaryota</taxon>
        <taxon>Fungi</taxon>
        <taxon>Dikarya</taxon>
        <taxon>Ascomycota</taxon>
        <taxon>Pezizomycotina</taxon>
        <taxon>Sordariomycetes</taxon>
        <taxon>Hypocreomycetidae</taxon>
        <taxon>Hypocreales</taxon>
        <taxon>Nectriaceae</taxon>
        <taxon>Fusarium</taxon>
        <taxon>Fusarium lateritium species complex</taxon>
    </lineage>
</organism>
<evidence type="ECO:0000313" key="3">
    <source>
        <dbReference type="EMBL" id="KAF4964428.1"/>
    </source>
</evidence>
<feature type="transmembrane region" description="Helical" evidence="1">
    <location>
        <begin position="406"/>
        <end position="428"/>
    </location>
</feature>
<dbReference type="AlphaFoldDB" id="A0A8H4X755"/>
<comment type="caution">
    <text evidence="3">The sequence shown here is derived from an EMBL/GenBank/DDBJ whole genome shotgun (WGS) entry which is preliminary data.</text>
</comment>